<evidence type="ECO:0000259" key="8">
    <source>
        <dbReference type="PROSITE" id="PS50014"/>
    </source>
</evidence>
<evidence type="ECO:0000256" key="7">
    <source>
        <dbReference type="SAM" id="MobiDB-lite"/>
    </source>
</evidence>
<dbReference type="PANTHER" id="PTHR47343">
    <property type="entry name" value="TRANSCRIPTIONAL ACTIVATOR SPT7"/>
    <property type="match status" value="1"/>
</dbReference>
<dbReference type="OrthoDB" id="21449at2759"/>
<feature type="region of interest" description="Disordered" evidence="7">
    <location>
        <begin position="18"/>
        <end position="65"/>
    </location>
</feature>
<dbReference type="GO" id="GO:0005198">
    <property type="term" value="F:structural molecule activity"/>
    <property type="evidence" value="ECO:0007669"/>
    <property type="project" value="TreeGrafter"/>
</dbReference>
<evidence type="ECO:0000256" key="4">
    <source>
        <dbReference type="ARBA" id="ARBA00023163"/>
    </source>
</evidence>
<feature type="compositionally biased region" description="Basic and acidic residues" evidence="7">
    <location>
        <begin position="1062"/>
        <end position="1073"/>
    </location>
</feature>
<keyword evidence="2" id="KW-0805">Transcription regulation</keyword>
<dbReference type="GO" id="GO:0006357">
    <property type="term" value="P:regulation of transcription by RNA polymerase II"/>
    <property type="evidence" value="ECO:0007669"/>
    <property type="project" value="TreeGrafter"/>
</dbReference>
<dbReference type="InterPro" id="IPR006565">
    <property type="entry name" value="BTP"/>
</dbReference>
<comment type="subcellular location">
    <subcellularLocation>
        <location evidence="1">Nucleus</location>
    </subcellularLocation>
</comment>
<dbReference type="InterPro" id="IPR018359">
    <property type="entry name" value="Bromodomain_CS"/>
</dbReference>
<dbReference type="Pfam" id="PF07524">
    <property type="entry name" value="Bromo_TP"/>
    <property type="match status" value="1"/>
</dbReference>
<feature type="domain" description="Bromo" evidence="8">
    <location>
        <begin position="339"/>
        <end position="409"/>
    </location>
</feature>
<dbReference type="Proteomes" id="UP000070133">
    <property type="component" value="Unassembled WGS sequence"/>
</dbReference>
<dbReference type="GO" id="GO:0000124">
    <property type="term" value="C:SAGA complex"/>
    <property type="evidence" value="ECO:0007669"/>
    <property type="project" value="InterPro"/>
</dbReference>
<comment type="caution">
    <text evidence="9">The sequence shown here is derived from an EMBL/GenBank/DDBJ whole genome shotgun (WGS) entry which is preliminary data.</text>
</comment>
<evidence type="ECO:0000256" key="5">
    <source>
        <dbReference type="ARBA" id="ARBA00023242"/>
    </source>
</evidence>
<dbReference type="GO" id="GO:0006325">
    <property type="term" value="P:chromatin organization"/>
    <property type="evidence" value="ECO:0007669"/>
    <property type="project" value="UniProtKB-ARBA"/>
</dbReference>
<protein>
    <recommendedName>
        <fullName evidence="8">Bromo domain-containing protein</fullName>
    </recommendedName>
</protein>
<dbReference type="GO" id="GO:0005634">
    <property type="term" value="C:nucleus"/>
    <property type="evidence" value="ECO:0007669"/>
    <property type="project" value="UniProtKB-SubCell"/>
</dbReference>
<keyword evidence="5" id="KW-0539">Nucleus</keyword>
<organism evidence="9 10">
    <name type="scientific">Pseudocercospora eumusae</name>
    <dbReference type="NCBI Taxonomy" id="321146"/>
    <lineage>
        <taxon>Eukaryota</taxon>
        <taxon>Fungi</taxon>
        <taxon>Dikarya</taxon>
        <taxon>Ascomycota</taxon>
        <taxon>Pezizomycotina</taxon>
        <taxon>Dothideomycetes</taxon>
        <taxon>Dothideomycetidae</taxon>
        <taxon>Mycosphaerellales</taxon>
        <taxon>Mycosphaerellaceae</taxon>
        <taxon>Pseudocercospora</taxon>
    </lineage>
</organism>
<dbReference type="CDD" id="cd05510">
    <property type="entry name" value="Bromo_SPT7_like"/>
    <property type="match status" value="1"/>
</dbReference>
<dbReference type="Pfam" id="PF00439">
    <property type="entry name" value="Bromodomain"/>
    <property type="match status" value="1"/>
</dbReference>
<dbReference type="CDD" id="cd22927">
    <property type="entry name" value="HFD_SPT7"/>
    <property type="match status" value="1"/>
</dbReference>
<dbReference type="InterPro" id="IPR001487">
    <property type="entry name" value="Bromodomain"/>
</dbReference>
<dbReference type="PROSITE" id="PS00633">
    <property type="entry name" value="BROMODOMAIN_1"/>
    <property type="match status" value="1"/>
</dbReference>
<dbReference type="STRING" id="321146.A0A139HAE9"/>
<dbReference type="PANTHER" id="PTHR47343:SF1">
    <property type="entry name" value="TRANSCRIPTIONAL ACTIVATOR SPT7"/>
    <property type="match status" value="1"/>
</dbReference>
<dbReference type="AlphaFoldDB" id="A0A139HAE9"/>
<feature type="compositionally biased region" description="Acidic residues" evidence="7">
    <location>
        <begin position="449"/>
        <end position="458"/>
    </location>
</feature>
<keyword evidence="10" id="KW-1185">Reference proteome</keyword>
<evidence type="ECO:0000256" key="6">
    <source>
        <dbReference type="PROSITE-ProRule" id="PRU00035"/>
    </source>
</evidence>
<sequence length="1113" mass="122737">MSSTPSRLSAVNGYPRAAAAHTNGIINGSSAKRAASMTRTATIDSAGHGLGAASEEEERDEDPIHAILKARWDSMQASIDALFGGHGAHRRATQQPLHAAPTETGPDDSAKTSAPPKKAARQIDDDYGDDDDEDDEDDEDKESPLKGKGKAALLNGLSPHLVRSPAPAVKPTPPKSGPSISSDQGKSSEDVRKELEDSKKAAADAATQSFRSMFYTFEYDRDAMLEQQKLDELDREVEAETSGGPNGATSANMALGTNGAAVATQGSLGSADLGSSSLTLKHLIARIDAKRDMVRASDNQLRSLISEVRKGRSKWASEDKVGQEELYEAAEKVLMELKAMTEYAQPFLQRVSKREAPDYYQIIMKPMDIGTMIKKLKQFGYKSKRDFCDDLNLIWANCLKYNQDPAHPLRKKALYMRKEADKLTPLIPEITVRDRAEVEAEERRLHAAEDDDDDEDDAPIMASRGRKAPKKGGPTTSARKGTSAPAVAVDDGGLTPAPDTKPPQMSHQPSHLRNGLLRADSEIPDASSVGFNTPPPGSTTPMPNGIHGSGLAGSQLDLMEVDGPSVLSPTTEDADEDDTELKTWKHVTKKDRAAAAAERNRLFREDKLNLEEHALLRNKHKMRRFVRQQKELTEQSPVDAIAHESTEGGEGEVTAGGETLAEGIEKEGDSTLPDYYDPLCAIPELNARWKWTTDSEGHVVPHTEEFMRMFPKETYKVTPGGLNKKIDGNIRQMQETRKICAKIGIVKQMQIQAQTYQNQFQKYEPEPLIEQDPGAVVVSEEGPLMAPYVNRSALQRSIGKIFYHAGFEDFQPSALDSMTDLASEFMQRVGEGFKLFHEQPRPEPEVPVFTFEEQVLHTLDENGMDLEALESYIRDDVERQGSKLSIMHERMKSHLADLLRPALGDHAGADGVGAFNDGSEQFVGGDFAEDLDEDFFGFRELGLADEFGLESLSVPLHLLQNRMHAQYQAQNAGPVSANGLVFEPPPLYEPVTAENLPQEIGLVQDFFNNKLRNNRNEPLVEDEELPQKQRFPKPRLPPTGKITSPRKRPLREQAQAAKKKRKLEESAEKEKQKPIAPLRLQMPEAVENGVEPEKNEEHNNNNNGMISPESVAA</sequence>
<dbReference type="SMART" id="SM00297">
    <property type="entry name" value="BROMO"/>
    <property type="match status" value="1"/>
</dbReference>
<dbReference type="GO" id="GO:0046982">
    <property type="term" value="F:protein heterodimerization activity"/>
    <property type="evidence" value="ECO:0007669"/>
    <property type="project" value="InterPro"/>
</dbReference>
<dbReference type="FunFam" id="1.10.20.10:FF:000072">
    <property type="entry name" value="Transcriptional activator spt7"/>
    <property type="match status" value="1"/>
</dbReference>
<feature type="compositionally biased region" description="Acidic residues" evidence="7">
    <location>
        <begin position="125"/>
        <end position="141"/>
    </location>
</feature>
<feature type="region of interest" description="Disordered" evidence="7">
    <location>
        <begin position="83"/>
        <end position="204"/>
    </location>
</feature>
<feature type="region of interest" description="Disordered" evidence="7">
    <location>
        <begin position="524"/>
        <end position="552"/>
    </location>
</feature>
<evidence type="ECO:0000313" key="10">
    <source>
        <dbReference type="Proteomes" id="UP000070133"/>
    </source>
</evidence>
<dbReference type="SUPFAM" id="SSF47370">
    <property type="entry name" value="Bromodomain"/>
    <property type="match status" value="1"/>
</dbReference>
<reference evidence="9 10" key="1">
    <citation type="submission" date="2015-07" db="EMBL/GenBank/DDBJ databases">
        <title>Comparative genomics of the Sigatoka disease complex on banana suggests a link between parallel evolutionary changes in Pseudocercospora fijiensis and Pseudocercospora eumusae and increased virulence on the banana host.</title>
        <authorList>
            <person name="Chang T.-C."/>
            <person name="Salvucci A."/>
            <person name="Crous P.W."/>
            <person name="Stergiopoulos I."/>
        </authorList>
    </citation>
    <scope>NUCLEOTIDE SEQUENCE [LARGE SCALE GENOMIC DNA]</scope>
    <source>
        <strain evidence="9 10">CBS 114824</strain>
    </source>
</reference>
<dbReference type="EMBL" id="LFZN01000092">
    <property type="protein sequence ID" value="KXS99420.1"/>
    <property type="molecule type" value="Genomic_DNA"/>
</dbReference>
<dbReference type="InterPro" id="IPR037782">
    <property type="entry name" value="Spt7"/>
</dbReference>
<evidence type="ECO:0000256" key="3">
    <source>
        <dbReference type="ARBA" id="ARBA00023117"/>
    </source>
</evidence>
<feature type="region of interest" description="Disordered" evidence="7">
    <location>
        <begin position="1017"/>
        <end position="1113"/>
    </location>
</feature>
<keyword evidence="4" id="KW-0804">Transcription</keyword>
<gene>
    <name evidence="9" type="ORF">AC578_8162</name>
</gene>
<keyword evidence="3 6" id="KW-0103">Bromodomain</keyword>
<dbReference type="GO" id="GO:0046695">
    <property type="term" value="C:SLIK (SAGA-like) complex"/>
    <property type="evidence" value="ECO:0007669"/>
    <property type="project" value="InterPro"/>
</dbReference>
<evidence type="ECO:0000256" key="2">
    <source>
        <dbReference type="ARBA" id="ARBA00023015"/>
    </source>
</evidence>
<evidence type="ECO:0000313" key="9">
    <source>
        <dbReference type="EMBL" id="KXS99420.1"/>
    </source>
</evidence>
<proteinExistence type="predicted"/>
<name>A0A139HAE9_9PEZI</name>
<dbReference type="Gene3D" id="1.20.920.10">
    <property type="entry name" value="Bromodomain-like"/>
    <property type="match status" value="1"/>
</dbReference>
<dbReference type="PRINTS" id="PR00503">
    <property type="entry name" value="BROMODOMAIN"/>
</dbReference>
<feature type="region of interest" description="Disordered" evidence="7">
    <location>
        <begin position="234"/>
        <end position="253"/>
    </location>
</feature>
<dbReference type="Gene3D" id="1.10.20.10">
    <property type="entry name" value="Histone, subunit A"/>
    <property type="match status" value="1"/>
</dbReference>
<evidence type="ECO:0000256" key="1">
    <source>
        <dbReference type="ARBA" id="ARBA00004123"/>
    </source>
</evidence>
<dbReference type="InterPro" id="IPR009072">
    <property type="entry name" value="Histone-fold"/>
</dbReference>
<feature type="region of interest" description="Disordered" evidence="7">
    <location>
        <begin position="441"/>
        <end position="511"/>
    </location>
</feature>
<accession>A0A139HAE9</accession>
<dbReference type="PROSITE" id="PS50014">
    <property type="entry name" value="BROMODOMAIN_2"/>
    <property type="match status" value="1"/>
</dbReference>
<feature type="compositionally biased region" description="Basic and acidic residues" evidence="7">
    <location>
        <begin position="186"/>
        <end position="202"/>
    </location>
</feature>
<dbReference type="InterPro" id="IPR036427">
    <property type="entry name" value="Bromodomain-like_sf"/>
</dbReference>